<evidence type="ECO:0000256" key="2">
    <source>
        <dbReference type="SAM" id="Phobius"/>
    </source>
</evidence>
<feature type="domain" description="DUF1996" evidence="3">
    <location>
        <begin position="513"/>
        <end position="735"/>
    </location>
</feature>
<keyword evidence="2" id="KW-1133">Transmembrane helix</keyword>
<keyword evidence="2" id="KW-0472">Membrane</keyword>
<feature type="region of interest" description="Disordered" evidence="1">
    <location>
        <begin position="379"/>
        <end position="461"/>
    </location>
</feature>
<dbReference type="InterPro" id="IPR025419">
    <property type="entry name" value="DUF4142"/>
</dbReference>
<feature type="region of interest" description="Disordered" evidence="1">
    <location>
        <begin position="282"/>
        <end position="322"/>
    </location>
</feature>
<dbReference type="Proteomes" id="UP000319818">
    <property type="component" value="Unassembled WGS sequence"/>
</dbReference>
<dbReference type="RefSeq" id="WP_142104921.1">
    <property type="nucleotide sequence ID" value="NZ_VFPH01000002.1"/>
</dbReference>
<dbReference type="Pfam" id="PF13628">
    <property type="entry name" value="DUF4142"/>
    <property type="match status" value="1"/>
</dbReference>
<dbReference type="InterPro" id="IPR018535">
    <property type="entry name" value="DUF1996"/>
</dbReference>
<feature type="compositionally biased region" description="Acidic residues" evidence="1">
    <location>
        <begin position="383"/>
        <end position="396"/>
    </location>
</feature>
<feature type="compositionally biased region" description="Basic and acidic residues" evidence="1">
    <location>
        <begin position="397"/>
        <end position="411"/>
    </location>
</feature>
<feature type="compositionally biased region" description="Pro residues" evidence="1">
    <location>
        <begin position="288"/>
        <end position="309"/>
    </location>
</feature>
<accession>A0A543FWM6</accession>
<feature type="domain" description="DUF4142" evidence="4">
    <location>
        <begin position="56"/>
        <end position="188"/>
    </location>
</feature>
<feature type="transmembrane region" description="Helical" evidence="2">
    <location>
        <begin position="252"/>
        <end position="272"/>
    </location>
</feature>
<evidence type="ECO:0000313" key="6">
    <source>
        <dbReference type="Proteomes" id="UP000319818"/>
    </source>
</evidence>
<feature type="compositionally biased region" description="Basic and acidic residues" evidence="1">
    <location>
        <begin position="421"/>
        <end position="452"/>
    </location>
</feature>
<gene>
    <name evidence="5" type="ORF">FB388_5451</name>
</gene>
<evidence type="ECO:0000259" key="3">
    <source>
        <dbReference type="Pfam" id="PF09362"/>
    </source>
</evidence>
<organism evidence="5 6">
    <name type="scientific">Pseudonocardia cypriaca</name>
    <dbReference type="NCBI Taxonomy" id="882449"/>
    <lineage>
        <taxon>Bacteria</taxon>
        <taxon>Bacillati</taxon>
        <taxon>Actinomycetota</taxon>
        <taxon>Actinomycetes</taxon>
        <taxon>Pseudonocardiales</taxon>
        <taxon>Pseudonocardiaceae</taxon>
        <taxon>Pseudonocardia</taxon>
    </lineage>
</organism>
<proteinExistence type="predicted"/>
<evidence type="ECO:0000313" key="5">
    <source>
        <dbReference type="EMBL" id="TQM38221.1"/>
    </source>
</evidence>
<dbReference type="AlphaFoldDB" id="A0A543FWM6"/>
<dbReference type="Pfam" id="PF09362">
    <property type="entry name" value="DUF1996"/>
    <property type="match status" value="1"/>
</dbReference>
<reference evidence="5 6" key="1">
    <citation type="submission" date="2019-06" db="EMBL/GenBank/DDBJ databases">
        <title>Sequencing the genomes of 1000 actinobacteria strains.</title>
        <authorList>
            <person name="Klenk H.-P."/>
        </authorList>
    </citation>
    <scope>NUCLEOTIDE SEQUENCE [LARGE SCALE GENOMIC DNA]</scope>
    <source>
        <strain evidence="5 6">DSM 45511</strain>
    </source>
</reference>
<evidence type="ECO:0000256" key="1">
    <source>
        <dbReference type="SAM" id="MobiDB-lite"/>
    </source>
</evidence>
<sequence length="754" mass="79162">MRSPVSRAARWAGALVLAVIVMVAVFNSGGTGDNDVAVDQQSSTTTRTEFGPLTASDVDLLVKVRQAGLWETPTGQQMQQRAVNAVVQEVGRRISVEHTELDAIVRQTAGQLGVTLPSQPSAQQQGWMQEISAQNGADYDRTAVNLLRQAHGKVLPAIANVRSGTRNQLVREFATTSAQFVTRHHEYLESTGLVDFEALPEPPAPAAVPAPAASAAAGTGGTTPVLTASGSPANADGGGFGSALAAVREVSLSSWLAAVLAFVAVLGGGALLDMLLRDRSRPAGAAPAGPPPARPFPAPPPRPPAPPRIRPPRRRPAAQHRPGGPAVFGLLVVGVLALPPVLEGAVSAPAQPSTSAAVAAGFATLDPAPERVLALVAATKDEPSDDEGDKNDDEAENAEKADAGEGGDAREALSQALADGQGERDGGDEEKNADQQDEKKEDEKKEDQKENAGEDEFPGRENAALPSIADFADIGEVRQLVADPTPDANASTGTFVAECGQPDPSLRNSDNWIAAPGKPNGAQHMHDYLGSTATDSSTDAGDLLASRTSCDLDNRSTFFWPVLRDTSQVGPDENQDGGGLDGNVGEILEPAQVVMQFLGNPTGPVSPMPQLLRVITGDAKAVTNGPDNVRAQWTCRGFEDRATTQYPLCPDGSRLLRVLDFPSCWDGENLDSEDHRSHIAFADEDTGACPQDTVAVPQLRMILAYDQPGGRNFALDGFPDQQHHPATDHGDFVNGMPDELMDAVVECLNEGLQC</sequence>
<dbReference type="OrthoDB" id="581239at2"/>
<keyword evidence="6" id="KW-1185">Reference proteome</keyword>
<keyword evidence="2" id="KW-0812">Transmembrane</keyword>
<dbReference type="EMBL" id="VFPH01000002">
    <property type="protein sequence ID" value="TQM38221.1"/>
    <property type="molecule type" value="Genomic_DNA"/>
</dbReference>
<dbReference type="PANTHER" id="PTHR43662:SF3">
    <property type="entry name" value="DOMAIN PROTEIN, PUTATIVE (AFU_ORTHOLOGUE AFUA_6G11970)-RELATED"/>
    <property type="match status" value="1"/>
</dbReference>
<evidence type="ECO:0000259" key="4">
    <source>
        <dbReference type="Pfam" id="PF13628"/>
    </source>
</evidence>
<protein>
    <submittedName>
        <fullName evidence="5">Uncharacterized protein DUF4142</fullName>
    </submittedName>
</protein>
<dbReference type="PANTHER" id="PTHR43662">
    <property type="match status" value="1"/>
</dbReference>
<comment type="caution">
    <text evidence="5">The sequence shown here is derived from an EMBL/GenBank/DDBJ whole genome shotgun (WGS) entry which is preliminary data.</text>
</comment>
<name>A0A543FWM6_9PSEU</name>